<sequence length="370" mass="40160">MFACAKQNDLVQFVHLVARYGHDVAQGRDAQGHTLAHWAAQQADGAFLVYLHEIGVAVDAPSHDGTAALHPIHWACAAGNLSALKTLVRHLNVDINTCDAKKQRSPLLIAAQHGKPMAALFCVRHGANVHLVDADGDTAVHWAAYQGATDILAVLHYLDVNSDARDSTKMLSGEFPIDKNVTIQVEVTYNGISQDEIKRRLPKSIVVKDKLSNGIPEENKTALETAEAQFAHNQEIVIRQFGLENCQDTIVGDSMLRGVSGGEAKRVKTGEMEFGTNYVKLMDEIITGLDSAATYDIIKTQRSIAKKLHKTPKSVVAEALLALGPRSPSEIFGPKRINLFGQVFPLLGLIAPCLRSLTSHVIVAEIVSSF</sequence>
<gene>
    <name evidence="1" type="ORF">PsorP6_003105</name>
</gene>
<comment type="caution">
    <text evidence="1">The sequence shown here is derived from an EMBL/GenBank/DDBJ whole genome shotgun (WGS) entry which is preliminary data.</text>
</comment>
<name>A0ACC0VMM8_9STRA</name>
<keyword evidence="2" id="KW-1185">Reference proteome</keyword>
<evidence type="ECO:0000313" key="1">
    <source>
        <dbReference type="EMBL" id="KAI9906726.1"/>
    </source>
</evidence>
<organism evidence="1 2">
    <name type="scientific">Peronosclerospora sorghi</name>
    <dbReference type="NCBI Taxonomy" id="230839"/>
    <lineage>
        <taxon>Eukaryota</taxon>
        <taxon>Sar</taxon>
        <taxon>Stramenopiles</taxon>
        <taxon>Oomycota</taxon>
        <taxon>Peronosporomycetes</taxon>
        <taxon>Peronosporales</taxon>
        <taxon>Peronosporaceae</taxon>
        <taxon>Peronosclerospora</taxon>
    </lineage>
</organism>
<evidence type="ECO:0000313" key="2">
    <source>
        <dbReference type="Proteomes" id="UP001163321"/>
    </source>
</evidence>
<dbReference type="Proteomes" id="UP001163321">
    <property type="component" value="Chromosome 8"/>
</dbReference>
<protein>
    <submittedName>
        <fullName evidence="1">Uncharacterized protein</fullName>
    </submittedName>
</protein>
<dbReference type="EMBL" id="CM047587">
    <property type="protein sequence ID" value="KAI9906726.1"/>
    <property type="molecule type" value="Genomic_DNA"/>
</dbReference>
<reference evidence="1 2" key="1">
    <citation type="journal article" date="2022" name="bioRxiv">
        <title>The genome of the oomycete Peronosclerospora sorghi, a cosmopolitan pathogen of maize and sorghum, is inflated with dispersed pseudogenes.</title>
        <authorList>
            <person name="Fletcher K."/>
            <person name="Martin F."/>
            <person name="Isakeit T."/>
            <person name="Cavanaugh K."/>
            <person name="Magill C."/>
            <person name="Michelmore R."/>
        </authorList>
    </citation>
    <scope>NUCLEOTIDE SEQUENCE [LARGE SCALE GENOMIC DNA]</scope>
    <source>
        <strain evidence="1">P6</strain>
    </source>
</reference>
<accession>A0ACC0VMM8</accession>
<proteinExistence type="predicted"/>